<dbReference type="Gene3D" id="3.30.70.1820">
    <property type="entry name" value="L1 transposable element, RRM domain"/>
    <property type="match status" value="1"/>
</dbReference>
<keyword evidence="2" id="KW-1185">Reference proteome</keyword>
<evidence type="ECO:0000313" key="1">
    <source>
        <dbReference type="EMBL" id="CAH2296219.1"/>
    </source>
</evidence>
<dbReference type="EMBL" id="OW240916">
    <property type="protein sequence ID" value="CAH2296219.1"/>
    <property type="molecule type" value="Genomic_DNA"/>
</dbReference>
<sequence length="139" mass="16260">MLLMDRAHRVAKPQHLPTSTPRDVLTKMHYFHVKDTLLHSKKPQHELPEKYRPIHIFTDLSAETRNRKIPYRWGFPIKLLILRERKTYAATDAEAGIQLLSSWAITTAITENRTNNRAPLILEWQVVRHSKTSKNSSDK</sequence>
<protein>
    <submittedName>
        <fullName evidence="1">Uncharacterized protein</fullName>
    </submittedName>
</protein>
<accession>A0AAD1SAI7</accession>
<evidence type="ECO:0000313" key="2">
    <source>
        <dbReference type="Proteomes" id="UP001295444"/>
    </source>
</evidence>
<gene>
    <name evidence="1" type="ORF">PECUL_23A050091</name>
</gene>
<dbReference type="AlphaFoldDB" id="A0AAD1SAI7"/>
<reference evidence="1" key="1">
    <citation type="submission" date="2022-03" db="EMBL/GenBank/DDBJ databases">
        <authorList>
            <person name="Alioto T."/>
            <person name="Alioto T."/>
            <person name="Gomez Garrido J."/>
        </authorList>
    </citation>
    <scope>NUCLEOTIDE SEQUENCE</scope>
</reference>
<proteinExistence type="predicted"/>
<dbReference type="Proteomes" id="UP001295444">
    <property type="component" value="Chromosome 05"/>
</dbReference>
<name>A0AAD1SAI7_PELCU</name>
<organism evidence="1 2">
    <name type="scientific">Pelobates cultripes</name>
    <name type="common">Western spadefoot toad</name>
    <dbReference type="NCBI Taxonomy" id="61616"/>
    <lineage>
        <taxon>Eukaryota</taxon>
        <taxon>Metazoa</taxon>
        <taxon>Chordata</taxon>
        <taxon>Craniata</taxon>
        <taxon>Vertebrata</taxon>
        <taxon>Euteleostomi</taxon>
        <taxon>Amphibia</taxon>
        <taxon>Batrachia</taxon>
        <taxon>Anura</taxon>
        <taxon>Pelobatoidea</taxon>
        <taxon>Pelobatidae</taxon>
        <taxon>Pelobates</taxon>
    </lineage>
</organism>